<dbReference type="Proteomes" id="UP000280586">
    <property type="component" value="Chromosome"/>
</dbReference>
<dbReference type="AlphaFoldDB" id="A0A9N7JJP0"/>
<keyword evidence="1" id="KW-0812">Transmembrane</keyword>
<reference evidence="2 4" key="1">
    <citation type="submission" date="2017-09" db="EMBL/GenBank/DDBJ databases">
        <authorList>
            <person name="Thomas P."/>
            <person name="Seyboldt C."/>
        </authorList>
    </citation>
    <scope>NUCLEOTIDE SEQUENCE [LARGE SCALE GENOMIC DNA]</scope>
    <source>
        <strain evidence="2 4">DSM 7534</strain>
    </source>
</reference>
<sequence length="200" mass="22621">MIIRRELKSNSKDQLRGNWGLAIITILVYSLIISIFGYSDSIYNNNIEIILDLSSLLLSGVLTLGISKFLLNLTKKDSSAKFTDLFSGFNVYFKTLGLNILLGIIIGIGTIFLVVPGLIFALMFSQTFFILSEDNEKGIIQCLSESREMMIGYKFDYFVLMLSFLGWWLVSALTLGIGALWVYPYQKLTEANFYLEIKSK</sequence>
<keyword evidence="1" id="KW-0472">Membrane</keyword>
<evidence type="ECO:0000313" key="4">
    <source>
        <dbReference type="Proteomes" id="UP000280586"/>
    </source>
</evidence>
<dbReference type="RefSeq" id="WP_066677886.1">
    <property type="nucleotide sequence ID" value="NZ_CABMIZ010000033.1"/>
</dbReference>
<keyword evidence="5" id="KW-1185">Reference proteome</keyword>
<feature type="transmembrane region" description="Helical" evidence="1">
    <location>
        <begin position="91"/>
        <end position="124"/>
    </location>
</feature>
<dbReference type="Pfam" id="PF06161">
    <property type="entry name" value="DUF975"/>
    <property type="match status" value="1"/>
</dbReference>
<keyword evidence="1" id="KW-1133">Transmembrane helix</keyword>
<dbReference type="KEGG" id="csep:CP523_03415"/>
<evidence type="ECO:0000313" key="3">
    <source>
        <dbReference type="EMBL" id="USS00139.1"/>
    </source>
</evidence>
<evidence type="ECO:0000256" key="1">
    <source>
        <dbReference type="SAM" id="Phobius"/>
    </source>
</evidence>
<dbReference type="InterPro" id="IPR010380">
    <property type="entry name" value="DUF975"/>
</dbReference>
<reference evidence="3" key="2">
    <citation type="submission" date="2022-06" db="EMBL/GenBank/DDBJ databases">
        <authorList>
            <person name="Holder M.E."/>
            <person name="Ajami N.J."/>
            <person name="Petrosino J.F."/>
        </authorList>
    </citation>
    <scope>NUCLEOTIDE SEQUENCE</scope>
    <source>
        <strain evidence="3">RMA 8861</strain>
    </source>
</reference>
<protein>
    <submittedName>
        <fullName evidence="2">DUF975 domain-containing protein</fullName>
    </submittedName>
    <submittedName>
        <fullName evidence="3">DUF975 family protein</fullName>
    </submittedName>
</protein>
<feature type="transmembrane region" description="Helical" evidence="1">
    <location>
        <begin position="21"/>
        <end position="38"/>
    </location>
</feature>
<evidence type="ECO:0000313" key="5">
    <source>
        <dbReference type="Proteomes" id="UP001055437"/>
    </source>
</evidence>
<evidence type="ECO:0000313" key="2">
    <source>
        <dbReference type="EMBL" id="AYE33580.1"/>
    </source>
</evidence>
<dbReference type="OrthoDB" id="9784844at2"/>
<dbReference type="EMBL" id="CP099799">
    <property type="protein sequence ID" value="USS00139.1"/>
    <property type="molecule type" value="Genomic_DNA"/>
</dbReference>
<organism evidence="2 4">
    <name type="scientific">Clostridium septicum</name>
    <dbReference type="NCBI Taxonomy" id="1504"/>
    <lineage>
        <taxon>Bacteria</taxon>
        <taxon>Bacillati</taxon>
        <taxon>Bacillota</taxon>
        <taxon>Clostridia</taxon>
        <taxon>Eubacteriales</taxon>
        <taxon>Clostridiaceae</taxon>
        <taxon>Clostridium</taxon>
    </lineage>
</organism>
<dbReference type="PANTHER" id="PTHR40076">
    <property type="entry name" value="MEMBRANE PROTEIN-RELATED"/>
    <property type="match status" value="1"/>
</dbReference>
<dbReference type="PANTHER" id="PTHR40076:SF1">
    <property type="entry name" value="MEMBRANE PROTEIN"/>
    <property type="match status" value="1"/>
</dbReference>
<gene>
    <name evidence="2" type="ORF">CP523_03415</name>
    <name evidence="3" type="ORF">NH397_11650</name>
</gene>
<dbReference type="Proteomes" id="UP001055437">
    <property type="component" value="Chromosome"/>
</dbReference>
<name>A0A9N7JJP0_CLOSE</name>
<feature type="transmembrane region" description="Helical" evidence="1">
    <location>
        <begin position="157"/>
        <end position="183"/>
    </location>
</feature>
<accession>A0A9N7JJP0</accession>
<dbReference type="GeneID" id="303559730"/>
<feature type="transmembrane region" description="Helical" evidence="1">
    <location>
        <begin position="50"/>
        <end position="71"/>
    </location>
</feature>
<proteinExistence type="predicted"/>
<dbReference type="EMBL" id="CP023671">
    <property type="protein sequence ID" value="AYE33580.1"/>
    <property type="molecule type" value="Genomic_DNA"/>
</dbReference>